<dbReference type="PANTHER" id="PTHR13847:SF261">
    <property type="entry name" value="FAD-DEPENDENT OXIDOREDUCTASE FAMILY PROTEIN"/>
    <property type="match status" value="1"/>
</dbReference>
<dbReference type="RefSeq" id="XP_007509851.1">
    <property type="nucleotide sequence ID" value="XM_007509789.1"/>
</dbReference>
<feature type="region of interest" description="Disordered" evidence="1">
    <location>
        <begin position="34"/>
        <end position="60"/>
    </location>
</feature>
<gene>
    <name evidence="3" type="ordered locus">Bathy12g00530</name>
</gene>
<dbReference type="EMBL" id="FO082267">
    <property type="protein sequence ID" value="CCO18966.1"/>
    <property type="molecule type" value="Genomic_DNA"/>
</dbReference>
<accession>K8ELP7</accession>
<proteinExistence type="predicted"/>
<dbReference type="STRING" id="41875.K8ELP7"/>
<dbReference type="Gene3D" id="3.50.50.60">
    <property type="entry name" value="FAD/NAD(P)-binding domain"/>
    <property type="match status" value="1"/>
</dbReference>
<dbReference type="KEGG" id="bpg:Bathy12g00530"/>
<feature type="compositionally biased region" description="Low complexity" evidence="1">
    <location>
        <begin position="34"/>
        <end position="57"/>
    </location>
</feature>
<name>K8ELP7_9CHLO</name>
<dbReference type="AlphaFoldDB" id="K8ELP7"/>
<evidence type="ECO:0000256" key="1">
    <source>
        <dbReference type="SAM" id="MobiDB-lite"/>
    </source>
</evidence>
<dbReference type="GeneID" id="19012615"/>
<dbReference type="SUPFAM" id="SSF51971">
    <property type="entry name" value="Nucleotide-binding domain"/>
    <property type="match status" value="1"/>
</dbReference>
<reference evidence="3 4" key="1">
    <citation type="submission" date="2011-10" db="EMBL/GenBank/DDBJ databases">
        <authorList>
            <person name="Genoscope - CEA"/>
        </authorList>
    </citation>
    <scope>NUCLEOTIDE SEQUENCE [LARGE SCALE GENOMIC DNA]</scope>
    <source>
        <strain evidence="3 4">RCC 1105</strain>
    </source>
</reference>
<dbReference type="InterPro" id="IPR006076">
    <property type="entry name" value="FAD-dep_OxRdtase"/>
</dbReference>
<evidence type="ECO:0000313" key="4">
    <source>
        <dbReference type="Proteomes" id="UP000198341"/>
    </source>
</evidence>
<evidence type="ECO:0000259" key="2">
    <source>
        <dbReference type="Pfam" id="PF01266"/>
    </source>
</evidence>
<keyword evidence="4" id="KW-1185">Reference proteome</keyword>
<dbReference type="GO" id="GO:0005737">
    <property type="term" value="C:cytoplasm"/>
    <property type="evidence" value="ECO:0007669"/>
    <property type="project" value="TreeGrafter"/>
</dbReference>
<dbReference type="OrthoDB" id="498072at2759"/>
<evidence type="ECO:0000313" key="3">
    <source>
        <dbReference type="EMBL" id="CCO18966.1"/>
    </source>
</evidence>
<feature type="domain" description="FAD dependent oxidoreductase" evidence="2">
    <location>
        <begin position="69"/>
        <end position="553"/>
    </location>
</feature>
<organism evidence="3 4">
    <name type="scientific">Bathycoccus prasinos</name>
    <dbReference type="NCBI Taxonomy" id="41875"/>
    <lineage>
        <taxon>Eukaryota</taxon>
        <taxon>Viridiplantae</taxon>
        <taxon>Chlorophyta</taxon>
        <taxon>Mamiellophyceae</taxon>
        <taxon>Mamiellales</taxon>
        <taxon>Bathycoccaceae</taxon>
        <taxon>Bathycoccus</taxon>
    </lineage>
</organism>
<sequence>MATRRSFFTTTGRQQQQIGGLRRRRRSNRVVGVRNNNNNINKNVFDESSTTTETSSNYEEDNERKKLNVAIVGAGFAGLSCAYNVIRRCSRGEFISSTKSNNDGVNVTVFAAEHAGQGGASSIAAGLLHQRTPKGSKMPYGSVGYAKTLEMLEKCQKIEDMMVDPDLNVSGIDFRFSGELRDVQRGKMFRNVGCLKPARTEKDAIGIRKNVLNTDNNTNGEEKEEDAIRFVEREEIEVDLLRLRNKGEEGGDEDEDANKENNINNACGFFVENGIVVDAQRYLEALKVLIEFEAAKNAHANVSFAFKKRRVESLEEIANESFDAIVLCCGGEILRDGFLDDSTKRELFEKVGGTLELQAGRALVLERENCFVREDEEEKKWEMPGILGSHYLSPFQKTKAMFGPTKERGEKVKPGDAAKAGYYSTEAAKTSFPNTPETIDFLLRELNEKVYPKATTIQTTTSKKKKNFFSIKDIDTVAYGVRVNGTRTPAGRFPKIVQFDTPTTTTNKSDQDHHPRSRFLPKKTSTTVKKVLAVTAVGARGLLYHALLGEWVAAALVCNNDFGNHAVVNVEDVKNEKNKKDNAKESFETIVPEAFR</sequence>
<feature type="region of interest" description="Disordered" evidence="1">
    <location>
        <begin position="500"/>
        <end position="519"/>
    </location>
</feature>
<dbReference type="Pfam" id="PF01266">
    <property type="entry name" value="DAO"/>
    <property type="match status" value="1"/>
</dbReference>
<protein>
    <recommendedName>
        <fullName evidence="2">FAD dependent oxidoreductase domain-containing protein</fullName>
    </recommendedName>
</protein>
<dbReference type="Proteomes" id="UP000198341">
    <property type="component" value="Chromosome 12"/>
</dbReference>
<dbReference type="InterPro" id="IPR036188">
    <property type="entry name" value="FAD/NAD-bd_sf"/>
</dbReference>
<dbReference type="PANTHER" id="PTHR13847">
    <property type="entry name" value="SARCOSINE DEHYDROGENASE-RELATED"/>
    <property type="match status" value="1"/>
</dbReference>